<evidence type="ECO:0000313" key="8">
    <source>
        <dbReference type="Proteomes" id="UP000316968"/>
    </source>
</evidence>
<keyword evidence="3 5" id="KW-0560">Oxidoreductase</keyword>
<dbReference type="PANTHER" id="PTHR11592:SF78">
    <property type="entry name" value="GLUTATHIONE PEROXIDASE"/>
    <property type="match status" value="1"/>
</dbReference>
<dbReference type="PROSITE" id="PS51352">
    <property type="entry name" value="THIOREDOXIN_2"/>
    <property type="match status" value="1"/>
</dbReference>
<dbReference type="InterPro" id="IPR000889">
    <property type="entry name" value="Glutathione_peroxidase"/>
</dbReference>
<dbReference type="Gene3D" id="3.40.30.10">
    <property type="entry name" value="Glutaredoxin"/>
    <property type="match status" value="1"/>
</dbReference>
<dbReference type="RefSeq" id="WP_141448925.1">
    <property type="nucleotide sequence ID" value="NZ_CBCSAZ010000005.1"/>
</dbReference>
<feature type="domain" description="Thioredoxin" evidence="6">
    <location>
        <begin position="1"/>
        <end position="159"/>
    </location>
</feature>
<dbReference type="PROSITE" id="PS00460">
    <property type="entry name" value="GLUTATHIONE_PEROXID_1"/>
    <property type="match status" value="1"/>
</dbReference>
<evidence type="ECO:0000256" key="5">
    <source>
        <dbReference type="RuleBase" id="RU000499"/>
    </source>
</evidence>
<protein>
    <recommendedName>
        <fullName evidence="5">Glutathione peroxidase</fullName>
    </recommendedName>
</protein>
<dbReference type="InterPro" id="IPR036249">
    <property type="entry name" value="Thioredoxin-like_sf"/>
</dbReference>
<evidence type="ECO:0000259" key="6">
    <source>
        <dbReference type="PROSITE" id="PS51352"/>
    </source>
</evidence>
<dbReference type="InterPro" id="IPR013766">
    <property type="entry name" value="Thioredoxin_domain"/>
</dbReference>
<dbReference type="PANTHER" id="PTHR11592">
    <property type="entry name" value="GLUTATHIONE PEROXIDASE"/>
    <property type="match status" value="1"/>
</dbReference>
<accession>A0A4Y6UXD5</accession>
<dbReference type="PROSITE" id="PS51355">
    <property type="entry name" value="GLUTATHIONE_PEROXID_3"/>
    <property type="match status" value="1"/>
</dbReference>
<evidence type="ECO:0000256" key="3">
    <source>
        <dbReference type="ARBA" id="ARBA00023002"/>
    </source>
</evidence>
<sequence>MSVYEYEARTSKGDEVKLSDYAGKVVLVVNTASKCGFTPQFQGLQDLYDKYHDRGLEILGFPSNQFKEQDPGTNEEIAEFCQVNYGVKFPIFEKVDVKGENAHPLFQYLSDEAPGLMGSKSVKWNFTKFLIDKEGRPVKRFAPQTAPDQLEKDIEKLLG</sequence>
<dbReference type="GO" id="GO:0004601">
    <property type="term" value="F:peroxidase activity"/>
    <property type="evidence" value="ECO:0007669"/>
    <property type="project" value="UniProtKB-KW"/>
</dbReference>
<dbReference type="GO" id="GO:0034599">
    <property type="term" value="P:cellular response to oxidative stress"/>
    <property type="evidence" value="ECO:0007669"/>
    <property type="project" value="TreeGrafter"/>
</dbReference>
<name>A0A4Y6UXD5_SACBS</name>
<dbReference type="Pfam" id="PF00255">
    <property type="entry name" value="GSHPx"/>
    <property type="match status" value="1"/>
</dbReference>
<gene>
    <name evidence="7" type="ORF">FFV09_16970</name>
</gene>
<evidence type="ECO:0000313" key="7">
    <source>
        <dbReference type="EMBL" id="QDH22383.1"/>
    </source>
</evidence>
<dbReference type="PIRSF" id="PIRSF000303">
    <property type="entry name" value="Glutathion_perox"/>
    <property type="match status" value="1"/>
</dbReference>
<keyword evidence="2 5" id="KW-0575">Peroxidase</keyword>
<dbReference type="PRINTS" id="PR01011">
    <property type="entry name" value="GLUTPROXDASE"/>
</dbReference>
<evidence type="ECO:0000256" key="1">
    <source>
        <dbReference type="ARBA" id="ARBA00006926"/>
    </source>
</evidence>
<keyword evidence="8" id="KW-1185">Reference proteome</keyword>
<dbReference type="FunFam" id="3.40.30.10:FF:000010">
    <property type="entry name" value="Glutathione peroxidase"/>
    <property type="match status" value="1"/>
</dbReference>
<dbReference type="KEGG" id="saca:FFV09_16970"/>
<dbReference type="PROSITE" id="PS00763">
    <property type="entry name" value="GLUTATHIONE_PEROXID_2"/>
    <property type="match status" value="1"/>
</dbReference>
<comment type="similarity">
    <text evidence="1 5">Belongs to the glutathione peroxidase family.</text>
</comment>
<feature type="active site" evidence="4">
    <location>
        <position position="35"/>
    </location>
</feature>
<dbReference type="EMBL" id="CP041217">
    <property type="protein sequence ID" value="QDH22383.1"/>
    <property type="molecule type" value="Genomic_DNA"/>
</dbReference>
<dbReference type="OrthoDB" id="9789406at2"/>
<dbReference type="SUPFAM" id="SSF52833">
    <property type="entry name" value="Thioredoxin-like"/>
    <property type="match status" value="1"/>
</dbReference>
<organism evidence="7 8">
    <name type="scientific">Saccharibacillus brassicae</name>
    <dbReference type="NCBI Taxonomy" id="2583377"/>
    <lineage>
        <taxon>Bacteria</taxon>
        <taxon>Bacillati</taxon>
        <taxon>Bacillota</taxon>
        <taxon>Bacilli</taxon>
        <taxon>Bacillales</taxon>
        <taxon>Paenibacillaceae</taxon>
        <taxon>Saccharibacillus</taxon>
    </lineage>
</organism>
<dbReference type="AlphaFoldDB" id="A0A4Y6UXD5"/>
<evidence type="ECO:0000256" key="2">
    <source>
        <dbReference type="ARBA" id="ARBA00022559"/>
    </source>
</evidence>
<dbReference type="CDD" id="cd00340">
    <property type="entry name" value="GSH_Peroxidase"/>
    <property type="match status" value="1"/>
</dbReference>
<dbReference type="InterPro" id="IPR029759">
    <property type="entry name" value="GPX_AS"/>
</dbReference>
<reference evidence="7 8" key="1">
    <citation type="submission" date="2019-06" db="EMBL/GenBank/DDBJ databases">
        <title>Saccharibacillus brassicae sp. nov., an endophytic bacterium isolated from Chinese cabbage seeds (Brassica pekinensis).</title>
        <authorList>
            <person name="Jiang L."/>
            <person name="Lee J."/>
            <person name="Kim S.W."/>
        </authorList>
    </citation>
    <scope>NUCLEOTIDE SEQUENCE [LARGE SCALE GENOMIC DNA]</scope>
    <source>
        <strain evidence="8">KCTC 43072 / ATSA2</strain>
    </source>
</reference>
<evidence type="ECO:0000256" key="4">
    <source>
        <dbReference type="PIRSR" id="PIRSR000303-1"/>
    </source>
</evidence>
<dbReference type="InterPro" id="IPR029760">
    <property type="entry name" value="GPX_CS"/>
</dbReference>
<proteinExistence type="inferred from homology"/>
<dbReference type="Proteomes" id="UP000316968">
    <property type="component" value="Chromosome"/>
</dbReference>